<evidence type="ECO:0000259" key="16">
    <source>
        <dbReference type="PROSITE" id="PS51195"/>
    </source>
</evidence>
<evidence type="ECO:0000256" key="11">
    <source>
        <dbReference type="PROSITE-ProRule" id="PRU00552"/>
    </source>
</evidence>
<reference evidence="17 18" key="1">
    <citation type="submission" date="2024-04" db="EMBL/GenBank/DDBJ databases">
        <authorList>
            <consortium name="Genoscope - CEA"/>
            <person name="William W."/>
        </authorList>
    </citation>
    <scope>NUCLEOTIDE SEQUENCE [LARGE SCALE GENOMIC DNA]</scope>
</reference>
<protein>
    <recommendedName>
        <fullName evidence="3">RNA helicase</fullName>
        <ecNumber evidence="3">3.6.4.13</ecNumber>
    </recommendedName>
</protein>
<keyword evidence="5" id="KW-0378">Hydrolase</keyword>
<evidence type="ECO:0000256" key="5">
    <source>
        <dbReference type="ARBA" id="ARBA00022801"/>
    </source>
</evidence>
<keyword evidence="4" id="KW-0547">Nucleotide-binding</keyword>
<dbReference type="Pfam" id="PF00270">
    <property type="entry name" value="DEAD"/>
    <property type="match status" value="1"/>
</dbReference>
<dbReference type="PROSITE" id="PS51194">
    <property type="entry name" value="HELICASE_CTER"/>
    <property type="match status" value="1"/>
</dbReference>
<comment type="subcellular location">
    <subcellularLocation>
        <location evidence="1">Nucleus</location>
        <location evidence="1">Nucleolus</location>
    </subcellularLocation>
</comment>
<dbReference type="PANTHER" id="PTHR47959">
    <property type="entry name" value="ATP-DEPENDENT RNA HELICASE RHLE-RELATED"/>
    <property type="match status" value="1"/>
</dbReference>
<keyword evidence="8" id="KW-0694">RNA-binding</keyword>
<dbReference type="InterPro" id="IPR050079">
    <property type="entry name" value="DEAD_box_RNA_helicase"/>
</dbReference>
<evidence type="ECO:0000256" key="10">
    <source>
        <dbReference type="ARBA" id="ARBA00047984"/>
    </source>
</evidence>
<dbReference type="InterPro" id="IPR014014">
    <property type="entry name" value="RNA_helicase_DEAD_Q_motif"/>
</dbReference>
<dbReference type="InterPro" id="IPR014001">
    <property type="entry name" value="Helicase_ATP-bd"/>
</dbReference>
<keyword evidence="9" id="KW-0539">Nucleus</keyword>
<gene>
    <name evidence="17" type="ORF">GSLYS_00018326001</name>
</gene>
<dbReference type="GO" id="GO:0003724">
    <property type="term" value="F:RNA helicase activity"/>
    <property type="evidence" value="ECO:0007669"/>
    <property type="project" value="UniProtKB-EC"/>
</dbReference>
<dbReference type="GO" id="GO:0005829">
    <property type="term" value="C:cytosol"/>
    <property type="evidence" value="ECO:0007669"/>
    <property type="project" value="TreeGrafter"/>
</dbReference>
<feature type="transmembrane region" description="Helical" evidence="13">
    <location>
        <begin position="199"/>
        <end position="218"/>
    </location>
</feature>
<dbReference type="SUPFAM" id="SSF52540">
    <property type="entry name" value="P-loop containing nucleoside triphosphate hydrolases"/>
    <property type="match status" value="2"/>
</dbReference>
<evidence type="ECO:0000256" key="3">
    <source>
        <dbReference type="ARBA" id="ARBA00012552"/>
    </source>
</evidence>
<keyword evidence="7" id="KW-0067">ATP-binding</keyword>
<organism evidence="17 18">
    <name type="scientific">Lymnaea stagnalis</name>
    <name type="common">Great pond snail</name>
    <name type="synonym">Helix stagnalis</name>
    <dbReference type="NCBI Taxonomy" id="6523"/>
    <lineage>
        <taxon>Eukaryota</taxon>
        <taxon>Metazoa</taxon>
        <taxon>Spiralia</taxon>
        <taxon>Lophotrochozoa</taxon>
        <taxon>Mollusca</taxon>
        <taxon>Gastropoda</taxon>
        <taxon>Heterobranchia</taxon>
        <taxon>Euthyneura</taxon>
        <taxon>Panpulmonata</taxon>
        <taxon>Hygrophila</taxon>
        <taxon>Lymnaeoidea</taxon>
        <taxon>Lymnaeidae</taxon>
        <taxon>Lymnaea</taxon>
    </lineage>
</organism>
<dbReference type="GO" id="GO:0005524">
    <property type="term" value="F:ATP binding"/>
    <property type="evidence" value="ECO:0007669"/>
    <property type="project" value="UniProtKB-KW"/>
</dbReference>
<evidence type="ECO:0000256" key="2">
    <source>
        <dbReference type="ARBA" id="ARBA00010379"/>
    </source>
</evidence>
<evidence type="ECO:0000256" key="7">
    <source>
        <dbReference type="ARBA" id="ARBA00022840"/>
    </source>
</evidence>
<comment type="similarity">
    <text evidence="2">Belongs to the DEAD box helicase family. DDX54/DBP10 subfamily.</text>
</comment>
<evidence type="ECO:0000313" key="17">
    <source>
        <dbReference type="EMBL" id="CAL1544843.1"/>
    </source>
</evidence>
<keyword evidence="18" id="KW-1185">Reference proteome</keyword>
<proteinExistence type="inferred from homology"/>
<dbReference type="InterPro" id="IPR027417">
    <property type="entry name" value="P-loop_NTPase"/>
</dbReference>
<evidence type="ECO:0000259" key="14">
    <source>
        <dbReference type="PROSITE" id="PS51192"/>
    </source>
</evidence>
<dbReference type="PROSITE" id="PS51195">
    <property type="entry name" value="Q_MOTIF"/>
    <property type="match status" value="1"/>
</dbReference>
<feature type="compositionally biased region" description="Acidic residues" evidence="12">
    <location>
        <begin position="73"/>
        <end position="86"/>
    </location>
</feature>
<evidence type="ECO:0000259" key="15">
    <source>
        <dbReference type="PROSITE" id="PS51194"/>
    </source>
</evidence>
<accession>A0AAV2ID42</accession>
<evidence type="ECO:0000256" key="1">
    <source>
        <dbReference type="ARBA" id="ARBA00004604"/>
    </source>
</evidence>
<feature type="compositionally biased region" description="Basic residues" evidence="12">
    <location>
        <begin position="1"/>
        <end position="17"/>
    </location>
</feature>
<dbReference type="AlphaFoldDB" id="A0AAV2ID42"/>
<dbReference type="SMART" id="SM01123">
    <property type="entry name" value="DBP10CT"/>
    <property type="match status" value="1"/>
</dbReference>
<evidence type="ECO:0000256" key="6">
    <source>
        <dbReference type="ARBA" id="ARBA00022806"/>
    </source>
</evidence>
<feature type="compositionally biased region" description="Basic and acidic residues" evidence="12">
    <location>
        <begin position="41"/>
        <end position="72"/>
    </location>
</feature>
<evidence type="ECO:0000313" key="18">
    <source>
        <dbReference type="Proteomes" id="UP001497497"/>
    </source>
</evidence>
<dbReference type="GO" id="GO:0016787">
    <property type="term" value="F:hydrolase activity"/>
    <property type="evidence" value="ECO:0007669"/>
    <property type="project" value="UniProtKB-KW"/>
</dbReference>
<comment type="caution">
    <text evidence="17">The sequence shown here is derived from an EMBL/GenBank/DDBJ whole genome shotgun (WGS) entry which is preliminary data.</text>
</comment>
<dbReference type="EC" id="3.6.4.13" evidence="3"/>
<dbReference type="InterPro" id="IPR011545">
    <property type="entry name" value="DEAD/DEAH_box_helicase_dom"/>
</dbReference>
<dbReference type="Proteomes" id="UP001497497">
    <property type="component" value="Unassembled WGS sequence"/>
</dbReference>
<dbReference type="PROSITE" id="PS00039">
    <property type="entry name" value="DEAD_ATP_HELICASE"/>
    <property type="match status" value="1"/>
</dbReference>
<dbReference type="Pfam" id="PF08147">
    <property type="entry name" value="DBP10CT"/>
    <property type="match status" value="1"/>
</dbReference>
<evidence type="ECO:0000256" key="8">
    <source>
        <dbReference type="ARBA" id="ARBA00022884"/>
    </source>
</evidence>
<dbReference type="FunFam" id="3.40.50.300:FF:000865">
    <property type="entry name" value="ATP-dependent RNA helicase DDX54"/>
    <property type="match status" value="1"/>
</dbReference>
<feature type="domain" description="Helicase C-terminal" evidence="15">
    <location>
        <begin position="345"/>
        <end position="489"/>
    </location>
</feature>
<dbReference type="SMART" id="SM00490">
    <property type="entry name" value="HELICc"/>
    <property type="match status" value="1"/>
</dbReference>
<feature type="short sequence motif" description="Q motif" evidence="11">
    <location>
        <begin position="102"/>
        <end position="130"/>
    </location>
</feature>
<keyword evidence="13" id="KW-0472">Membrane</keyword>
<evidence type="ECO:0000256" key="4">
    <source>
        <dbReference type="ARBA" id="ARBA00022741"/>
    </source>
</evidence>
<feature type="domain" description="DEAD-box RNA helicase Q" evidence="16">
    <location>
        <begin position="102"/>
        <end position="130"/>
    </location>
</feature>
<dbReference type="InterPro" id="IPR000629">
    <property type="entry name" value="RNA-helicase_DEAD-box_CS"/>
</dbReference>
<evidence type="ECO:0000256" key="12">
    <source>
        <dbReference type="SAM" id="MobiDB-lite"/>
    </source>
</evidence>
<keyword evidence="13" id="KW-0812">Transmembrane</keyword>
<dbReference type="EMBL" id="CAXITT010000652">
    <property type="protein sequence ID" value="CAL1544843.1"/>
    <property type="molecule type" value="Genomic_DNA"/>
</dbReference>
<dbReference type="CDD" id="cd17959">
    <property type="entry name" value="DEADc_DDX54"/>
    <property type="match status" value="1"/>
</dbReference>
<feature type="region of interest" description="Disordered" evidence="12">
    <location>
        <begin position="793"/>
        <end position="853"/>
    </location>
</feature>
<keyword evidence="13" id="KW-1133">Transmembrane helix</keyword>
<feature type="region of interest" description="Disordered" evidence="12">
    <location>
        <begin position="1"/>
        <end position="105"/>
    </location>
</feature>
<comment type="catalytic activity">
    <reaction evidence="10">
        <text>ATP + H2O = ADP + phosphate + H(+)</text>
        <dbReference type="Rhea" id="RHEA:13065"/>
        <dbReference type="ChEBI" id="CHEBI:15377"/>
        <dbReference type="ChEBI" id="CHEBI:15378"/>
        <dbReference type="ChEBI" id="CHEBI:30616"/>
        <dbReference type="ChEBI" id="CHEBI:43474"/>
        <dbReference type="ChEBI" id="CHEBI:456216"/>
        <dbReference type="EC" id="3.6.4.13"/>
    </reaction>
</comment>
<feature type="compositionally biased region" description="Polar residues" evidence="12">
    <location>
        <begin position="22"/>
        <end position="40"/>
    </location>
</feature>
<dbReference type="InterPro" id="IPR012541">
    <property type="entry name" value="DBP10_C"/>
</dbReference>
<dbReference type="InterPro" id="IPR001650">
    <property type="entry name" value="Helicase_C-like"/>
</dbReference>
<evidence type="ECO:0000256" key="9">
    <source>
        <dbReference type="ARBA" id="ARBA00023242"/>
    </source>
</evidence>
<dbReference type="Gene3D" id="3.40.50.300">
    <property type="entry name" value="P-loop containing nucleotide triphosphate hydrolases"/>
    <property type="match status" value="2"/>
</dbReference>
<name>A0AAV2ID42_LYMST</name>
<feature type="domain" description="Helicase ATP-binding" evidence="14">
    <location>
        <begin position="133"/>
        <end position="314"/>
    </location>
</feature>
<keyword evidence="6" id="KW-0347">Helicase</keyword>
<sequence length="892" mass="100484">MGRRKWKAKKLEKKKKKLEQLQCGSSTTDSVSGGNGSKNIHTNDDEQRRLNTTRETKRNGFRSKDFTEKNSENDFENDSGNSEDEMATAKKMAADKNKKKSGGFQSMGLSHAVLKGILRRGYKVPTPIQRKTIPIILEGKDIVAMARTGSGKTAAFLVPMFEKLKVHSTTGARAIVLSPTRELALQTLKFAKEIGKFTGLKAAVVSIMIPMIPFVVFFNRMDDQFAALHDYPDIVIATPGRLLHVLVEMEMRLKAVEYIVFDEADRLFEMGFQDQLMEIINRLPDSRQTLLFSATLPKSLVEFTKAGLTDPTLIRLDVDTKLSENLKLSFLSCRDSDKCALLLYLLKHVIKPTEQTVVFVATKHHVEFLNLLLTNSGLSVTYIYSSLDPAARKINAAKFSLGKVKILIVTDLAARGIDVPLLDNVINFHFPAKPKLFVHRVGRVARAGRCGVSYSLIASDEMSHFVDLHIFLGQALKLVPLVQSVEDSDDTGWFGEVPQSIIDDEEAEVEQTVKESIELTGLLKVCSNAYKKYSKSRPAPANESVRRVKKMVEDGIRVGIHPMFGKLEVDERGARLEMLNALKNYKPKTTIFEINSTSKKAGLEVMKAKRAQHEEIILKNEARRRDKKQELLNVYFGGEQGCRKRKISDEADQGEIENAFETVVSSKSKRLKPDPLKKKKQKSVKPVVVIDKENYIQYRPADYASEKGLSISNTFERQATSAVLDFTNEDDNKTNTKKRHWDRKKKKFVTDSGVQEKKNKIKTESGNWISASYKSNAYPFCTGLNILKHDFDDEDDGAPKRKNKIRQGNDGGKFSVVGLKKRKWHTKGSEGDSKQNKQKFKLGKTGGMKSADQILKKRRVKAKVQNFQKYRQTVHAKRQGKEMGGKGKGKRK</sequence>
<dbReference type="PROSITE" id="PS51192">
    <property type="entry name" value="HELICASE_ATP_BIND_1"/>
    <property type="match status" value="1"/>
</dbReference>
<evidence type="ECO:0000256" key="13">
    <source>
        <dbReference type="SAM" id="Phobius"/>
    </source>
</evidence>
<dbReference type="InterPro" id="IPR033517">
    <property type="entry name" value="DDX54/DBP10_DEAD-box_helicase"/>
</dbReference>
<dbReference type="Pfam" id="PF00271">
    <property type="entry name" value="Helicase_C"/>
    <property type="match status" value="1"/>
</dbReference>
<dbReference type="SMART" id="SM00487">
    <property type="entry name" value="DEXDc"/>
    <property type="match status" value="1"/>
</dbReference>
<dbReference type="GO" id="GO:0003723">
    <property type="term" value="F:RNA binding"/>
    <property type="evidence" value="ECO:0007669"/>
    <property type="project" value="UniProtKB-KW"/>
</dbReference>
<dbReference type="PANTHER" id="PTHR47959:SF8">
    <property type="entry name" value="RNA HELICASE"/>
    <property type="match status" value="1"/>
</dbReference>
<feature type="region of interest" description="Disordered" evidence="12">
    <location>
        <begin position="869"/>
        <end position="892"/>
    </location>
</feature>
<dbReference type="GO" id="GO:0005730">
    <property type="term" value="C:nucleolus"/>
    <property type="evidence" value="ECO:0007669"/>
    <property type="project" value="UniProtKB-SubCell"/>
</dbReference>
<dbReference type="CDD" id="cd18787">
    <property type="entry name" value="SF2_C_DEAD"/>
    <property type="match status" value="1"/>
</dbReference>